<dbReference type="AlphaFoldDB" id="G7IFT6"/>
<evidence type="ECO:0000313" key="2">
    <source>
        <dbReference type="EMBL" id="RHN72785.1"/>
    </source>
</evidence>
<dbReference type="EnsemblPlants" id="AES64687">
    <property type="protein sequence ID" value="AES64687"/>
    <property type="gene ID" value="MTR_2g028600"/>
</dbReference>
<reference evidence="5" key="4">
    <citation type="journal article" date="2018" name="Nat. Plants">
        <title>Whole-genome landscape of Medicago truncatula symbiotic genes.</title>
        <authorList>
            <person name="Pecrix Y."/>
            <person name="Staton S.E."/>
            <person name="Sallet E."/>
            <person name="Lelandais-Briere C."/>
            <person name="Moreau S."/>
            <person name="Carrere S."/>
            <person name="Blein T."/>
            <person name="Jardinaud M.F."/>
            <person name="Latrasse D."/>
            <person name="Zouine M."/>
            <person name="Zahm M."/>
            <person name="Kreplak J."/>
            <person name="Mayjonade B."/>
            <person name="Satge C."/>
            <person name="Perez M."/>
            <person name="Cauet S."/>
            <person name="Marande W."/>
            <person name="Chantry-Darmon C."/>
            <person name="Lopez-Roques C."/>
            <person name="Bouchez O."/>
            <person name="Berard A."/>
            <person name="Debelle F."/>
            <person name="Munos S."/>
            <person name="Bendahmane A."/>
            <person name="Berges H."/>
            <person name="Niebel A."/>
            <person name="Buitink J."/>
            <person name="Frugier F."/>
            <person name="Benhamed M."/>
            <person name="Crespi M."/>
            <person name="Gouzy J."/>
            <person name="Gamas P."/>
        </authorList>
    </citation>
    <scope>NUCLEOTIDE SEQUENCE [LARGE SCALE GENOMIC DNA]</scope>
    <source>
        <strain evidence="5">cv. Jemalong A17</strain>
    </source>
</reference>
<dbReference type="EMBL" id="CM001218">
    <property type="protein sequence ID" value="AES64687.1"/>
    <property type="molecule type" value="Genomic_DNA"/>
</dbReference>
<proteinExistence type="predicted"/>
<reference evidence="2" key="5">
    <citation type="journal article" date="2018" name="Nat. Plants">
        <title>Whole-genome landscape of Medicago truncatula symbiotic genes.</title>
        <authorList>
            <person name="Pecrix Y."/>
            <person name="Gamas P."/>
            <person name="Carrere S."/>
        </authorList>
    </citation>
    <scope>NUCLEOTIDE SEQUENCE</scope>
    <source>
        <tissue evidence="2">Leaves</tissue>
    </source>
</reference>
<dbReference type="Gramene" id="rna8541">
    <property type="protein sequence ID" value="RHN72785.1"/>
    <property type="gene ID" value="gene8541"/>
</dbReference>
<protein>
    <submittedName>
        <fullName evidence="1 3">Uncharacterized protein</fullName>
    </submittedName>
</protein>
<gene>
    <name evidence="1" type="ordered locus">MTR_2g028600</name>
    <name evidence="2" type="ORF">MtrunA17_Chr2g0291521</name>
</gene>
<dbReference type="Proteomes" id="UP000265566">
    <property type="component" value="Chromosome 2"/>
</dbReference>
<keyword evidence="4" id="KW-1185">Reference proteome</keyword>
<dbReference type="HOGENOM" id="CLU_2362863_0_0_1"/>
<evidence type="ECO:0000313" key="4">
    <source>
        <dbReference type="Proteomes" id="UP000002051"/>
    </source>
</evidence>
<organism evidence="1 4">
    <name type="scientific">Medicago truncatula</name>
    <name type="common">Barrel medic</name>
    <name type="synonym">Medicago tribuloides</name>
    <dbReference type="NCBI Taxonomy" id="3880"/>
    <lineage>
        <taxon>Eukaryota</taxon>
        <taxon>Viridiplantae</taxon>
        <taxon>Streptophyta</taxon>
        <taxon>Embryophyta</taxon>
        <taxon>Tracheophyta</taxon>
        <taxon>Spermatophyta</taxon>
        <taxon>Magnoliopsida</taxon>
        <taxon>eudicotyledons</taxon>
        <taxon>Gunneridae</taxon>
        <taxon>Pentapetalae</taxon>
        <taxon>rosids</taxon>
        <taxon>fabids</taxon>
        <taxon>Fabales</taxon>
        <taxon>Fabaceae</taxon>
        <taxon>Papilionoideae</taxon>
        <taxon>50 kb inversion clade</taxon>
        <taxon>NPAAA clade</taxon>
        <taxon>Hologalegina</taxon>
        <taxon>IRL clade</taxon>
        <taxon>Trifolieae</taxon>
        <taxon>Medicago</taxon>
    </lineage>
</organism>
<dbReference type="PaxDb" id="3880-AES64687"/>
<evidence type="ECO:0000313" key="1">
    <source>
        <dbReference type="EMBL" id="AES64687.1"/>
    </source>
</evidence>
<reference evidence="3" key="3">
    <citation type="submission" date="2015-04" db="UniProtKB">
        <authorList>
            <consortium name="EnsemblPlants"/>
        </authorList>
    </citation>
    <scope>IDENTIFICATION</scope>
    <source>
        <strain evidence="3">cv. Jemalong A17</strain>
    </source>
</reference>
<sequence length="96" mass="11455">MVEVFLESVLAQWLTVVDGGHGRCKWKQLGKLGEGSEHNIEQNAEKKKEITLEKRKPFEYNCYYILKLFETSQHNRYVRGSNQNSRHLMLKLWLFR</sequence>
<evidence type="ECO:0000313" key="3">
    <source>
        <dbReference type="EnsemblPlants" id="AES64687"/>
    </source>
</evidence>
<reference evidence="1 4" key="1">
    <citation type="journal article" date="2011" name="Nature">
        <title>The Medicago genome provides insight into the evolution of rhizobial symbioses.</title>
        <authorList>
            <person name="Young N.D."/>
            <person name="Debelle F."/>
            <person name="Oldroyd G.E."/>
            <person name="Geurts R."/>
            <person name="Cannon S.B."/>
            <person name="Udvardi M.K."/>
            <person name="Benedito V.A."/>
            <person name="Mayer K.F."/>
            <person name="Gouzy J."/>
            <person name="Schoof H."/>
            <person name="Van de Peer Y."/>
            <person name="Proost S."/>
            <person name="Cook D.R."/>
            <person name="Meyers B.C."/>
            <person name="Spannagl M."/>
            <person name="Cheung F."/>
            <person name="De Mita S."/>
            <person name="Krishnakumar V."/>
            <person name="Gundlach H."/>
            <person name="Zhou S."/>
            <person name="Mudge J."/>
            <person name="Bharti A.K."/>
            <person name="Murray J.D."/>
            <person name="Naoumkina M.A."/>
            <person name="Rosen B."/>
            <person name="Silverstein K.A."/>
            <person name="Tang H."/>
            <person name="Rombauts S."/>
            <person name="Zhao P.X."/>
            <person name="Zhou P."/>
            <person name="Barbe V."/>
            <person name="Bardou P."/>
            <person name="Bechner M."/>
            <person name="Bellec A."/>
            <person name="Berger A."/>
            <person name="Berges H."/>
            <person name="Bidwell S."/>
            <person name="Bisseling T."/>
            <person name="Choisne N."/>
            <person name="Couloux A."/>
            <person name="Denny R."/>
            <person name="Deshpande S."/>
            <person name="Dai X."/>
            <person name="Doyle J.J."/>
            <person name="Dudez A.M."/>
            <person name="Farmer A.D."/>
            <person name="Fouteau S."/>
            <person name="Franken C."/>
            <person name="Gibelin C."/>
            <person name="Gish J."/>
            <person name="Goldstein S."/>
            <person name="Gonzalez A.J."/>
            <person name="Green P.J."/>
            <person name="Hallab A."/>
            <person name="Hartog M."/>
            <person name="Hua A."/>
            <person name="Humphray S.J."/>
            <person name="Jeong D.H."/>
            <person name="Jing Y."/>
            <person name="Jocker A."/>
            <person name="Kenton S.M."/>
            <person name="Kim D.J."/>
            <person name="Klee K."/>
            <person name="Lai H."/>
            <person name="Lang C."/>
            <person name="Lin S."/>
            <person name="Macmil S.L."/>
            <person name="Magdelenat G."/>
            <person name="Matthews L."/>
            <person name="McCorrison J."/>
            <person name="Monaghan E.L."/>
            <person name="Mun J.H."/>
            <person name="Najar F.Z."/>
            <person name="Nicholson C."/>
            <person name="Noirot C."/>
            <person name="O'Bleness M."/>
            <person name="Paule C.R."/>
            <person name="Poulain J."/>
            <person name="Prion F."/>
            <person name="Qin B."/>
            <person name="Qu C."/>
            <person name="Retzel E.F."/>
            <person name="Riddle C."/>
            <person name="Sallet E."/>
            <person name="Samain S."/>
            <person name="Samson N."/>
            <person name="Sanders I."/>
            <person name="Saurat O."/>
            <person name="Scarpelli C."/>
            <person name="Schiex T."/>
            <person name="Segurens B."/>
            <person name="Severin A.J."/>
            <person name="Sherrier D.J."/>
            <person name="Shi R."/>
            <person name="Sims S."/>
            <person name="Singer S.R."/>
            <person name="Sinharoy S."/>
            <person name="Sterck L."/>
            <person name="Viollet A."/>
            <person name="Wang B.B."/>
            <person name="Wang K."/>
            <person name="Wang M."/>
            <person name="Wang X."/>
            <person name="Warfsmann J."/>
            <person name="Weissenbach J."/>
            <person name="White D.D."/>
            <person name="White J.D."/>
            <person name="Wiley G.B."/>
            <person name="Wincker P."/>
            <person name="Xing Y."/>
            <person name="Yang L."/>
            <person name="Yao Z."/>
            <person name="Ying F."/>
            <person name="Zhai J."/>
            <person name="Zhou L."/>
            <person name="Zuber A."/>
            <person name="Denarie J."/>
            <person name="Dixon R.A."/>
            <person name="May G.D."/>
            <person name="Schwartz D.C."/>
            <person name="Rogers J."/>
            <person name="Quetier F."/>
            <person name="Town C.D."/>
            <person name="Roe B.A."/>
        </authorList>
    </citation>
    <scope>NUCLEOTIDE SEQUENCE [LARGE SCALE GENOMIC DNA]</scope>
    <source>
        <strain evidence="1">A17</strain>
        <strain evidence="3 4">cv. Jemalong A17</strain>
    </source>
</reference>
<name>G7IFT6_MEDTR</name>
<dbReference type="EMBL" id="PSQE01000002">
    <property type="protein sequence ID" value="RHN72785.1"/>
    <property type="molecule type" value="Genomic_DNA"/>
</dbReference>
<dbReference type="Proteomes" id="UP000002051">
    <property type="component" value="Chromosome 2"/>
</dbReference>
<evidence type="ECO:0000313" key="5">
    <source>
        <dbReference type="Proteomes" id="UP000265566"/>
    </source>
</evidence>
<reference evidence="1 4" key="2">
    <citation type="journal article" date="2014" name="BMC Genomics">
        <title>An improved genome release (version Mt4.0) for the model legume Medicago truncatula.</title>
        <authorList>
            <person name="Tang H."/>
            <person name="Krishnakumar V."/>
            <person name="Bidwell S."/>
            <person name="Rosen B."/>
            <person name="Chan A."/>
            <person name="Zhou S."/>
            <person name="Gentzbittel L."/>
            <person name="Childs K.L."/>
            <person name="Yandell M."/>
            <person name="Gundlach H."/>
            <person name="Mayer K.F."/>
            <person name="Schwartz D.C."/>
            <person name="Town C.D."/>
        </authorList>
    </citation>
    <scope>GENOME REANNOTATION</scope>
    <source>
        <strain evidence="3 4">cv. Jemalong A17</strain>
    </source>
</reference>
<accession>G7IFT6</accession>